<name>A0ABX3NXK5_9BACT</name>
<dbReference type="InterPro" id="IPR008274">
    <property type="entry name" value="AldOxase/xan_DH_MoCoBD1"/>
</dbReference>
<protein>
    <submittedName>
        <fullName evidence="4">Xanthine dehydrogenase</fullName>
    </submittedName>
</protein>
<dbReference type="Pfam" id="PF20256">
    <property type="entry name" value="MoCoBD_2"/>
    <property type="match status" value="1"/>
</dbReference>
<organism evidence="4 5">
    <name type="scientific">Niastella koreensis</name>
    <dbReference type="NCBI Taxonomy" id="354356"/>
    <lineage>
        <taxon>Bacteria</taxon>
        <taxon>Pseudomonadati</taxon>
        <taxon>Bacteroidota</taxon>
        <taxon>Chitinophagia</taxon>
        <taxon>Chitinophagales</taxon>
        <taxon>Chitinophagaceae</taxon>
        <taxon>Niastella</taxon>
    </lineage>
</organism>
<sequence>MKNIDAYTHVRGESVYLDDIPLIQGTLFGASFGSPVAHGTIVSLDTSEAAALPGVVRIFTYKDVTGENQIGGIVPDEPLLADHEVHFCGMPVAFVVAESVDAARAAVKKIKATIEPLHIITDPREAQALGELIIPPRTFQLGNTNEAWSQCTHVFEGRADTNGQEHLYIETQGAYAVPQEQNAIKIYSSTQGPTAVQRAVSRVLGLPMHQVEVEVNRLGGGFGGKEDQANTWAALCAMAAHHLKKPVKYSLHRMEDMAMTGKRHPYSADYKIGLNQELKIIAYEVTFYQNAGAAADLSPAVMERTLFHCTNSYFIPNVKATAYSCRTHLPPNTAFRGFGGPQGMFMIESAITKAAEVLGIAASEIQEKNLLKIGDEFPYGQKAQSEAPECWHKATALYDLPALRKEVDIFNAVNKWSKKGLACMPVCFGISFTKTLMNQARSLVHVYTDGSVGITTGAVEMGQGVNTKILQVAAKVFSIHPDKIKIHTTNTFKIANTSPSAASATADLNGKATLLACTAIANRLKKMVAEELNIGEDAISLQDEFVWVNGKKTDRDWKSLVMAGHIKRIGLSEHAHYATPDIHFDATKEKGHPFAYHVYGTALIGVTVDCIRGTYTIDTVKVVHDFGSSMNTAVDLGQIEGGIVQGIGWMTMEEVVYDKEGRLRSNALSTYKVPDIYSVPKEIAIDFLQTPHDNLAIFRSKAVGEPPLMYGIGAYFALRNAVRAFNKNGHFPFDAPMTPEKVLMALYATEQEGTIPAHEETNKHLAVDK</sequence>
<keyword evidence="1" id="KW-0500">Molybdenum</keyword>
<dbReference type="InterPro" id="IPR036856">
    <property type="entry name" value="Ald_Oxase/Xan_DH_a/b_sf"/>
</dbReference>
<accession>A0ABX3NXK5</accession>
<dbReference type="RefSeq" id="WP_014216764.1">
    <property type="nucleotide sequence ID" value="NZ_LWBO01000011.1"/>
</dbReference>
<keyword evidence="5" id="KW-1185">Reference proteome</keyword>
<evidence type="ECO:0000313" key="5">
    <source>
        <dbReference type="Proteomes" id="UP000192277"/>
    </source>
</evidence>
<dbReference type="PANTHER" id="PTHR11908:SF132">
    <property type="entry name" value="ALDEHYDE OXIDASE 1-RELATED"/>
    <property type="match status" value="1"/>
</dbReference>
<dbReference type="SUPFAM" id="SSF54665">
    <property type="entry name" value="CO dehydrogenase molybdoprotein N-domain-like"/>
    <property type="match status" value="1"/>
</dbReference>
<dbReference type="PANTHER" id="PTHR11908">
    <property type="entry name" value="XANTHINE DEHYDROGENASE"/>
    <property type="match status" value="1"/>
</dbReference>
<dbReference type="Proteomes" id="UP000192277">
    <property type="component" value="Unassembled WGS sequence"/>
</dbReference>
<dbReference type="InterPro" id="IPR037165">
    <property type="entry name" value="AldOxase/xan_DH_Mopterin-bd_sf"/>
</dbReference>
<dbReference type="SMART" id="SM01008">
    <property type="entry name" value="Ald_Xan_dh_C"/>
    <property type="match status" value="1"/>
</dbReference>
<dbReference type="InterPro" id="IPR046867">
    <property type="entry name" value="AldOxase/xan_DH_MoCoBD2"/>
</dbReference>
<gene>
    <name evidence="4" type="ORF">A4D02_29840</name>
</gene>
<comment type="caution">
    <text evidence="4">The sequence shown here is derived from an EMBL/GenBank/DDBJ whole genome shotgun (WGS) entry which is preliminary data.</text>
</comment>
<dbReference type="Gene3D" id="3.30.365.10">
    <property type="entry name" value="Aldehyde oxidase/xanthine dehydrogenase, molybdopterin binding domain"/>
    <property type="match status" value="4"/>
</dbReference>
<dbReference type="Gene3D" id="3.90.1170.50">
    <property type="entry name" value="Aldehyde oxidase/xanthine dehydrogenase, a/b hammerhead"/>
    <property type="match status" value="1"/>
</dbReference>
<dbReference type="Pfam" id="PF02738">
    <property type="entry name" value="MoCoBD_1"/>
    <property type="match status" value="1"/>
</dbReference>
<dbReference type="EMBL" id="LWBO01000011">
    <property type="protein sequence ID" value="OQP49198.1"/>
    <property type="molecule type" value="Genomic_DNA"/>
</dbReference>
<dbReference type="InterPro" id="IPR000674">
    <property type="entry name" value="Ald_Oxase/Xan_DH_a/b"/>
</dbReference>
<dbReference type="InterPro" id="IPR016208">
    <property type="entry name" value="Ald_Oxase/xanthine_DH-like"/>
</dbReference>
<feature type="domain" description="Aldehyde oxidase/xanthine dehydrogenase a/b hammerhead" evidence="3">
    <location>
        <begin position="11"/>
        <end position="118"/>
    </location>
</feature>
<evidence type="ECO:0000256" key="2">
    <source>
        <dbReference type="ARBA" id="ARBA00023002"/>
    </source>
</evidence>
<evidence type="ECO:0000256" key="1">
    <source>
        <dbReference type="ARBA" id="ARBA00022505"/>
    </source>
</evidence>
<dbReference type="Pfam" id="PF01315">
    <property type="entry name" value="Ald_Xan_dh_C"/>
    <property type="match status" value="1"/>
</dbReference>
<evidence type="ECO:0000259" key="3">
    <source>
        <dbReference type="SMART" id="SM01008"/>
    </source>
</evidence>
<evidence type="ECO:0000313" key="4">
    <source>
        <dbReference type="EMBL" id="OQP49198.1"/>
    </source>
</evidence>
<proteinExistence type="predicted"/>
<reference evidence="4 5" key="1">
    <citation type="submission" date="2016-04" db="EMBL/GenBank/DDBJ databases">
        <authorList>
            <person name="Chen L."/>
            <person name="Zhuang W."/>
            <person name="Wang G."/>
        </authorList>
    </citation>
    <scope>NUCLEOTIDE SEQUENCE [LARGE SCALE GENOMIC DNA]</scope>
    <source>
        <strain evidence="5">GR20</strain>
    </source>
</reference>
<dbReference type="SUPFAM" id="SSF56003">
    <property type="entry name" value="Molybdenum cofactor-binding domain"/>
    <property type="match status" value="1"/>
</dbReference>
<keyword evidence="2" id="KW-0560">Oxidoreductase</keyword>